<name>A0ABD3HKA5_9MARC</name>
<dbReference type="Pfam" id="PF00533">
    <property type="entry name" value="BRCT"/>
    <property type="match status" value="1"/>
</dbReference>
<feature type="domain" description="BRCT" evidence="1">
    <location>
        <begin position="1"/>
        <end position="87"/>
    </location>
</feature>
<evidence type="ECO:0000313" key="3">
    <source>
        <dbReference type="Proteomes" id="UP001633002"/>
    </source>
</evidence>
<dbReference type="Gene3D" id="3.40.50.10190">
    <property type="entry name" value="BRCT domain"/>
    <property type="match status" value="1"/>
</dbReference>
<sequence length="171" mass="19633">MVVFEQVVAMMIDGGIQGVRMAVLMQHLIEKGGTRRHHVNSNTTHIVANSWNHVEQRFEHTEKVLKRVVTKFKIVHYDWLTEYLKAGVTLWTQIAEIILLLCNIGGYLMQSQLHIGLGNKESWPGVQLGTKLDVYDVVTMVEKAWRIRVTVQTIKQGFQIKSGRILHTIDF</sequence>
<dbReference type="AlphaFoldDB" id="A0ABD3HKA5"/>
<reference evidence="2 3" key="1">
    <citation type="submission" date="2024-09" db="EMBL/GenBank/DDBJ databases">
        <title>Chromosome-scale assembly of Riccia sorocarpa.</title>
        <authorList>
            <person name="Paukszto L."/>
        </authorList>
    </citation>
    <scope>NUCLEOTIDE SEQUENCE [LARGE SCALE GENOMIC DNA]</scope>
    <source>
        <strain evidence="2">LP-2024</strain>
        <tissue evidence="2">Aerial parts of the thallus</tissue>
    </source>
</reference>
<dbReference type="InterPro" id="IPR001357">
    <property type="entry name" value="BRCT_dom"/>
</dbReference>
<dbReference type="InterPro" id="IPR036420">
    <property type="entry name" value="BRCT_dom_sf"/>
</dbReference>
<gene>
    <name evidence="2" type="ORF">R1sor_004475</name>
</gene>
<proteinExistence type="predicted"/>
<keyword evidence="3" id="KW-1185">Reference proteome</keyword>
<dbReference type="Proteomes" id="UP001633002">
    <property type="component" value="Unassembled WGS sequence"/>
</dbReference>
<dbReference type="EMBL" id="JBJQOH010000003">
    <property type="protein sequence ID" value="KAL3690824.1"/>
    <property type="molecule type" value="Genomic_DNA"/>
</dbReference>
<evidence type="ECO:0000259" key="1">
    <source>
        <dbReference type="PROSITE" id="PS50172"/>
    </source>
</evidence>
<dbReference type="PROSITE" id="PS50172">
    <property type="entry name" value="BRCT"/>
    <property type="match status" value="1"/>
</dbReference>
<dbReference type="SUPFAM" id="SSF52113">
    <property type="entry name" value="BRCT domain"/>
    <property type="match status" value="1"/>
</dbReference>
<comment type="caution">
    <text evidence="2">The sequence shown here is derived from an EMBL/GenBank/DDBJ whole genome shotgun (WGS) entry which is preliminary data.</text>
</comment>
<evidence type="ECO:0000313" key="2">
    <source>
        <dbReference type="EMBL" id="KAL3690824.1"/>
    </source>
</evidence>
<accession>A0ABD3HKA5</accession>
<protein>
    <recommendedName>
        <fullName evidence="1">BRCT domain-containing protein</fullName>
    </recommendedName>
</protein>
<organism evidence="2 3">
    <name type="scientific">Riccia sorocarpa</name>
    <dbReference type="NCBI Taxonomy" id="122646"/>
    <lineage>
        <taxon>Eukaryota</taxon>
        <taxon>Viridiplantae</taxon>
        <taxon>Streptophyta</taxon>
        <taxon>Embryophyta</taxon>
        <taxon>Marchantiophyta</taxon>
        <taxon>Marchantiopsida</taxon>
        <taxon>Marchantiidae</taxon>
        <taxon>Marchantiales</taxon>
        <taxon>Ricciaceae</taxon>
        <taxon>Riccia</taxon>
    </lineage>
</organism>